<evidence type="ECO:0000313" key="1">
    <source>
        <dbReference type="EMBL" id="GAM15101.1"/>
    </source>
</evidence>
<dbReference type="STRING" id="1321606.SAMD00020551_3257"/>
<organism evidence="1 2">
    <name type="scientific">Mesobacillus selenatarsenatis (strain DSM 18680 / JCM 14380 / FERM P-15431 / SF-1)</name>
    <dbReference type="NCBI Taxonomy" id="1321606"/>
    <lineage>
        <taxon>Bacteria</taxon>
        <taxon>Bacillati</taxon>
        <taxon>Bacillota</taxon>
        <taxon>Bacilli</taxon>
        <taxon>Bacillales</taxon>
        <taxon>Bacillaceae</taxon>
        <taxon>Mesobacillus</taxon>
    </lineage>
</organism>
<dbReference type="EMBL" id="BASE01000073">
    <property type="protein sequence ID" value="GAM15101.1"/>
    <property type="molecule type" value="Genomic_DNA"/>
</dbReference>
<name>A0A0A8XA98_MESS1</name>
<comment type="caution">
    <text evidence="1">The sequence shown here is derived from an EMBL/GenBank/DDBJ whole genome shotgun (WGS) entry which is preliminary data.</text>
</comment>
<dbReference type="Proteomes" id="UP000031014">
    <property type="component" value="Unassembled WGS sequence"/>
</dbReference>
<evidence type="ECO:0000313" key="2">
    <source>
        <dbReference type="Proteomes" id="UP000031014"/>
    </source>
</evidence>
<dbReference type="AlphaFoldDB" id="A0A0A8XA98"/>
<protein>
    <submittedName>
        <fullName evidence="1">Uncharacterized protein</fullName>
    </submittedName>
</protein>
<gene>
    <name evidence="1" type="ORF">SAMD00020551_3257</name>
</gene>
<keyword evidence="2" id="KW-1185">Reference proteome</keyword>
<proteinExistence type="predicted"/>
<sequence length="48" mass="5411">MKQKHRVRPYAFPPWMTDNNEKALDGSTGSYIPSNKGTVPIKIKSASY</sequence>
<accession>A0A0A8XA98</accession>
<reference evidence="1 2" key="1">
    <citation type="submission" date="2013-06" db="EMBL/GenBank/DDBJ databases">
        <title>Whole genome shotgun sequence of Bacillus selenatarsenatis SF-1.</title>
        <authorList>
            <person name="Kuroda M."/>
            <person name="Sei K."/>
            <person name="Yamashita M."/>
            <person name="Ike M."/>
        </authorList>
    </citation>
    <scope>NUCLEOTIDE SEQUENCE [LARGE SCALE GENOMIC DNA]</scope>
    <source>
        <strain evidence="1 2">SF-1</strain>
    </source>
</reference>